<sequence>MSFFDNILWNKIFKKDSLVDSSSSYTKEESQTKKFIIGKDETLYNGVAFFHELIKDNLDNLVIVCIGTDKWIFDSLAPFVGSILESRGFDFPIYGTIESPIHAINLEDSLTKIKNNHPDGFFIAIDACYGHEESQFEIHLRDYPVHPGAGTNKHLPDVGNVSIVGIIAVSDDDIKLHEIRLRDVICVANKIVDILMNSVESYKSIYLHKDDMLSFMNHSDRDCLK</sequence>
<name>A0A162R1X4_9CLOT</name>
<dbReference type="EMBL" id="LWAE01000010">
    <property type="protein sequence ID" value="KZL89303.1"/>
    <property type="molecule type" value="Genomic_DNA"/>
</dbReference>
<dbReference type="RefSeq" id="WP_139264337.1">
    <property type="nucleotide sequence ID" value="NZ_FQXL01000086.1"/>
</dbReference>
<evidence type="ECO:0000313" key="1">
    <source>
        <dbReference type="EMBL" id="KZL89303.1"/>
    </source>
</evidence>
<comment type="caution">
    <text evidence="1">The sequence shown here is derived from an EMBL/GenBank/DDBJ whole genome shotgun (WGS) entry which is preliminary data.</text>
</comment>
<dbReference type="Proteomes" id="UP000076603">
    <property type="component" value="Unassembled WGS sequence"/>
</dbReference>
<dbReference type="SUPFAM" id="SSF53163">
    <property type="entry name" value="HybD-like"/>
    <property type="match status" value="1"/>
</dbReference>
<evidence type="ECO:0000313" key="2">
    <source>
        <dbReference type="Proteomes" id="UP000076603"/>
    </source>
</evidence>
<reference evidence="1 2" key="1">
    <citation type="submission" date="2016-04" db="EMBL/GenBank/DDBJ databases">
        <title>Genome sequence of Clostridium magnum DSM 2767.</title>
        <authorList>
            <person name="Poehlein A."/>
            <person name="Uhlig R."/>
            <person name="Fischer R."/>
            <person name="Bahl H."/>
            <person name="Daniel R."/>
        </authorList>
    </citation>
    <scope>NUCLEOTIDE SEQUENCE [LARGE SCALE GENOMIC DNA]</scope>
    <source>
        <strain evidence="1 2">DSM 2767</strain>
    </source>
</reference>
<dbReference type="PATRIC" id="fig|1121326.3.peg.5593"/>
<gene>
    <name evidence="1" type="ORF">CLMAG_55310</name>
</gene>
<dbReference type="InterPro" id="IPR023430">
    <property type="entry name" value="Pept_HybD-like_dom_sf"/>
</dbReference>
<dbReference type="NCBIfam" id="TIGR02841">
    <property type="entry name" value="spore_YyaC"/>
    <property type="match status" value="1"/>
</dbReference>
<organism evidence="1 2">
    <name type="scientific">Clostridium magnum DSM 2767</name>
    <dbReference type="NCBI Taxonomy" id="1121326"/>
    <lineage>
        <taxon>Bacteria</taxon>
        <taxon>Bacillati</taxon>
        <taxon>Bacillota</taxon>
        <taxon>Clostridia</taxon>
        <taxon>Eubacteriales</taxon>
        <taxon>Clostridiaceae</taxon>
        <taxon>Clostridium</taxon>
    </lineage>
</organism>
<protein>
    <recommendedName>
        <fullName evidence="3">Sporulation protein YyaC</fullName>
    </recommendedName>
</protein>
<dbReference type="Pfam" id="PF06866">
    <property type="entry name" value="DUF1256"/>
    <property type="match status" value="1"/>
</dbReference>
<proteinExistence type="predicted"/>
<dbReference type="STRING" id="1121326.CLMAG_55310"/>
<accession>A0A162R1X4</accession>
<dbReference type="AlphaFoldDB" id="A0A162R1X4"/>
<dbReference type="InterPro" id="IPR009665">
    <property type="entry name" value="YyaC"/>
</dbReference>
<dbReference type="OrthoDB" id="9815953at2"/>
<keyword evidence="2" id="KW-1185">Reference proteome</keyword>
<evidence type="ECO:0008006" key="3">
    <source>
        <dbReference type="Google" id="ProtNLM"/>
    </source>
</evidence>